<sequence>MEDDAGASELSCPICKGFLIDAVTLTLCSHSFCRSCLLKKLQIERKCPECDNQLNEIENSFCRDTTLQAFVYKYVPSTFWKEIKQRADFIKKQSPTDEELQIIADWNVADFGQYLCLPDEMLSFSVEFLSRDEILKEQLKHHSSPSTSEDHLSNDSISTQSKKSVFCRYFRCPAGVKIKHLKSLLEGKLELPDNYVLYFIELDTGEIIEESYSLQDIIYIFGWTRQKPFKLHFTLTPLVPEEDKPPVLEVELFDQSEAIDSGPPPLEPEPETKMPAFTVNLSTALFDKEHKGACLNGVGGGILPRPAIITPASESPPKKKRKIGPRKEKPPQLTLKEKRNSFSSVPTSAAATPPTPHPSSSFPDIQTPQQPQQQQTLQQGQNNLQTFSPSSLTTKFPSTAAALNGNSSISKGQSPLKNNFDSTIKTVASITSAAITGHSLTSSPINGLSKLATTCSPTLLTVEQSNKQLSQVLAPIHSAPNTPIPNEFNDQKSNLQTIPLSKSADKNPDEAVFIAMRQKFEVTRTTMKIHENNFIIGNRPNFMTLQNPQIFP</sequence>
<name>A0AC35GD21_9BILA</name>
<reference evidence="2" key="1">
    <citation type="submission" date="2022-11" db="UniProtKB">
        <authorList>
            <consortium name="WormBaseParasite"/>
        </authorList>
    </citation>
    <scope>IDENTIFICATION</scope>
</reference>
<organism evidence="1 2">
    <name type="scientific">Panagrolaimus sp. PS1159</name>
    <dbReference type="NCBI Taxonomy" id="55785"/>
    <lineage>
        <taxon>Eukaryota</taxon>
        <taxon>Metazoa</taxon>
        <taxon>Ecdysozoa</taxon>
        <taxon>Nematoda</taxon>
        <taxon>Chromadorea</taxon>
        <taxon>Rhabditida</taxon>
        <taxon>Tylenchina</taxon>
        <taxon>Panagrolaimomorpha</taxon>
        <taxon>Panagrolaimoidea</taxon>
        <taxon>Panagrolaimidae</taxon>
        <taxon>Panagrolaimus</taxon>
    </lineage>
</organism>
<dbReference type="WBParaSite" id="PS1159_v2.g3934.t1">
    <property type="protein sequence ID" value="PS1159_v2.g3934.t1"/>
    <property type="gene ID" value="PS1159_v2.g3934"/>
</dbReference>
<accession>A0AC35GD21</accession>
<evidence type="ECO:0000313" key="2">
    <source>
        <dbReference type="WBParaSite" id="PS1159_v2.g3934.t1"/>
    </source>
</evidence>
<evidence type="ECO:0000313" key="1">
    <source>
        <dbReference type="Proteomes" id="UP000887580"/>
    </source>
</evidence>
<proteinExistence type="predicted"/>
<protein>
    <submittedName>
        <fullName evidence="2">RING-type domain-containing protein</fullName>
    </submittedName>
</protein>
<dbReference type="Proteomes" id="UP000887580">
    <property type="component" value="Unplaced"/>
</dbReference>